<keyword evidence="4" id="KW-1185">Reference proteome</keyword>
<feature type="transmembrane region" description="Helical" evidence="1">
    <location>
        <begin position="12"/>
        <end position="34"/>
    </location>
</feature>
<dbReference type="Pfam" id="PF00078">
    <property type="entry name" value="RVT_1"/>
    <property type="match status" value="1"/>
</dbReference>
<sequence>MRFSTNDNTTNWINLEVGIAMGCTISPILFAMAMEVILKAAEGSAGPANLDGGCSMPPMKAFMDDTTVTCSKKDETRQMLKRFDVLMSWCRMEFKPKTFCSLSIRKGKVDEAMTFTIAEQQIPTVSQEPVKSLGRWYDFSMKDNRPGAETLELASESLLAINRCGLQGKFKIWCSQFMRIPKLLWPLIVYNICSTTVEAIEAKMNKYTRKWLGVPPGLSGMAMYCRKAKLKLPMKSILEEYKCDKARLLTTLEESDDPLVKTVQPSLNTGRKWKVIEAVDEARECLKMKEVIGQTQTDCRGLGSTRAKRWSKTEGKRSLTWNDIWHRPPLRISFLIRSDYDLLPSKANLVRWGKKDDPTCPLCQGRQTTEHVLSLSKIALSKGRYTWRHNGVFQELASAISTAKGEIHPSSTSSTVFTTENGVRQWYGGSITINTHRKGLLDSCGDWVVSADHPKWETQPDVIRKTALRPDIVIYTASTQQIIIVELTVPYESRMEEVHTFKEGKYLDLTKELKKHGYEAKVMPVEIGARGFVGSSAYGLLSKLSICGNKRTKALGY</sequence>
<name>A0AAV4D8I3_9GAST</name>
<keyword evidence="3" id="KW-0695">RNA-directed DNA polymerase</keyword>
<feature type="domain" description="Reverse transcriptase" evidence="2">
    <location>
        <begin position="8"/>
        <end position="97"/>
    </location>
</feature>
<keyword evidence="1" id="KW-0812">Transmembrane</keyword>
<dbReference type="Proteomes" id="UP000735302">
    <property type="component" value="Unassembled WGS sequence"/>
</dbReference>
<dbReference type="EMBL" id="BLXT01007619">
    <property type="protein sequence ID" value="GFO40547.1"/>
    <property type="molecule type" value="Genomic_DNA"/>
</dbReference>
<accession>A0AAV4D8I3</accession>
<keyword evidence="3" id="KW-0808">Transferase</keyword>
<gene>
    <name evidence="3" type="ORF">PoB_006705200</name>
</gene>
<proteinExistence type="predicted"/>
<keyword evidence="1" id="KW-0472">Membrane</keyword>
<evidence type="ECO:0000256" key="1">
    <source>
        <dbReference type="SAM" id="Phobius"/>
    </source>
</evidence>
<dbReference type="PANTHER" id="PTHR35450:SF2">
    <property type="entry name" value="REVERSE TRANSCRIPTASE DOMAIN-CONTAINING PROTEIN"/>
    <property type="match status" value="1"/>
</dbReference>
<evidence type="ECO:0000313" key="3">
    <source>
        <dbReference type="EMBL" id="GFO40547.1"/>
    </source>
</evidence>
<keyword evidence="1" id="KW-1133">Transmembrane helix</keyword>
<organism evidence="3 4">
    <name type="scientific">Plakobranchus ocellatus</name>
    <dbReference type="NCBI Taxonomy" id="259542"/>
    <lineage>
        <taxon>Eukaryota</taxon>
        <taxon>Metazoa</taxon>
        <taxon>Spiralia</taxon>
        <taxon>Lophotrochozoa</taxon>
        <taxon>Mollusca</taxon>
        <taxon>Gastropoda</taxon>
        <taxon>Heterobranchia</taxon>
        <taxon>Euthyneura</taxon>
        <taxon>Panpulmonata</taxon>
        <taxon>Sacoglossa</taxon>
        <taxon>Placobranchoidea</taxon>
        <taxon>Plakobranchidae</taxon>
        <taxon>Plakobranchus</taxon>
    </lineage>
</organism>
<dbReference type="InterPro" id="IPR000477">
    <property type="entry name" value="RT_dom"/>
</dbReference>
<protein>
    <submittedName>
        <fullName evidence="3">Reverse transcriptase</fullName>
    </submittedName>
</protein>
<keyword evidence="3" id="KW-0548">Nucleotidyltransferase</keyword>
<dbReference type="AlphaFoldDB" id="A0AAV4D8I3"/>
<evidence type="ECO:0000259" key="2">
    <source>
        <dbReference type="Pfam" id="PF00078"/>
    </source>
</evidence>
<dbReference type="GO" id="GO:0003964">
    <property type="term" value="F:RNA-directed DNA polymerase activity"/>
    <property type="evidence" value="ECO:0007669"/>
    <property type="project" value="UniProtKB-KW"/>
</dbReference>
<comment type="caution">
    <text evidence="3">The sequence shown here is derived from an EMBL/GenBank/DDBJ whole genome shotgun (WGS) entry which is preliminary data.</text>
</comment>
<reference evidence="3 4" key="1">
    <citation type="journal article" date="2021" name="Elife">
        <title>Chloroplast acquisition without the gene transfer in kleptoplastic sea slugs, Plakobranchus ocellatus.</title>
        <authorList>
            <person name="Maeda T."/>
            <person name="Takahashi S."/>
            <person name="Yoshida T."/>
            <person name="Shimamura S."/>
            <person name="Takaki Y."/>
            <person name="Nagai Y."/>
            <person name="Toyoda A."/>
            <person name="Suzuki Y."/>
            <person name="Arimoto A."/>
            <person name="Ishii H."/>
            <person name="Satoh N."/>
            <person name="Nishiyama T."/>
            <person name="Hasebe M."/>
            <person name="Maruyama T."/>
            <person name="Minagawa J."/>
            <person name="Obokata J."/>
            <person name="Shigenobu S."/>
        </authorList>
    </citation>
    <scope>NUCLEOTIDE SEQUENCE [LARGE SCALE GENOMIC DNA]</scope>
</reference>
<dbReference type="PANTHER" id="PTHR35450">
    <property type="entry name" value="REVERSE TRANSCRIPTASE DOMAIN-CONTAINING PROTEIN"/>
    <property type="match status" value="1"/>
</dbReference>
<evidence type="ECO:0000313" key="4">
    <source>
        <dbReference type="Proteomes" id="UP000735302"/>
    </source>
</evidence>